<accession>A0A1G2MQ27</accession>
<dbReference type="STRING" id="1802312.A3C06_01930"/>
<dbReference type="PANTHER" id="PTHR43852">
    <property type="entry name" value="NUCLEOTIDYLTRANSFERASE"/>
    <property type="match status" value="1"/>
</dbReference>
<evidence type="ECO:0000313" key="2">
    <source>
        <dbReference type="EMBL" id="OHA25963.1"/>
    </source>
</evidence>
<dbReference type="InterPro" id="IPR041633">
    <property type="entry name" value="Polbeta"/>
</dbReference>
<evidence type="ECO:0000313" key="3">
    <source>
        <dbReference type="Proteomes" id="UP000177565"/>
    </source>
</evidence>
<dbReference type="EMBL" id="MHRQ01000029">
    <property type="protein sequence ID" value="OHA25963.1"/>
    <property type="molecule type" value="Genomic_DNA"/>
</dbReference>
<dbReference type="NCBIfam" id="NF047752">
    <property type="entry name" value="MntA_antitoxin"/>
    <property type="match status" value="1"/>
</dbReference>
<dbReference type="Pfam" id="PF18765">
    <property type="entry name" value="Polbeta"/>
    <property type="match status" value="1"/>
</dbReference>
<gene>
    <name evidence="2" type="ORF">A3C06_01930</name>
</gene>
<organism evidence="2 3">
    <name type="scientific">Candidatus Taylorbacteria bacterium RIFCSPHIGHO2_02_FULL_46_13</name>
    <dbReference type="NCBI Taxonomy" id="1802312"/>
    <lineage>
        <taxon>Bacteria</taxon>
        <taxon>Candidatus Tayloriibacteriota</taxon>
    </lineage>
</organism>
<reference evidence="2 3" key="1">
    <citation type="journal article" date="2016" name="Nat. Commun.">
        <title>Thousands of microbial genomes shed light on interconnected biogeochemical processes in an aquifer system.</title>
        <authorList>
            <person name="Anantharaman K."/>
            <person name="Brown C.T."/>
            <person name="Hug L.A."/>
            <person name="Sharon I."/>
            <person name="Castelle C.J."/>
            <person name="Probst A.J."/>
            <person name="Thomas B.C."/>
            <person name="Singh A."/>
            <person name="Wilkins M.J."/>
            <person name="Karaoz U."/>
            <person name="Brodie E.L."/>
            <person name="Williams K.H."/>
            <person name="Hubbard S.S."/>
            <person name="Banfield J.F."/>
        </authorList>
    </citation>
    <scope>NUCLEOTIDE SEQUENCE [LARGE SCALE GENOMIC DNA]</scope>
</reference>
<feature type="domain" description="Polymerase beta nucleotidyltransferase" evidence="1">
    <location>
        <begin position="9"/>
        <end position="94"/>
    </location>
</feature>
<name>A0A1G2MQ27_9BACT</name>
<proteinExistence type="predicted"/>
<dbReference type="InterPro" id="IPR043519">
    <property type="entry name" value="NT_sf"/>
</dbReference>
<dbReference type="InterPro" id="IPR052930">
    <property type="entry name" value="TA_antitoxin_MntA"/>
</dbReference>
<dbReference type="Gene3D" id="3.30.460.10">
    <property type="entry name" value="Beta Polymerase, domain 2"/>
    <property type="match status" value="1"/>
</dbReference>
<evidence type="ECO:0000259" key="1">
    <source>
        <dbReference type="Pfam" id="PF18765"/>
    </source>
</evidence>
<comment type="caution">
    <text evidence="2">The sequence shown here is derived from an EMBL/GenBank/DDBJ whole genome shotgun (WGS) entry which is preliminary data.</text>
</comment>
<dbReference type="CDD" id="cd05403">
    <property type="entry name" value="NT_KNTase_like"/>
    <property type="match status" value="1"/>
</dbReference>
<protein>
    <recommendedName>
        <fullName evidence="1">Polymerase beta nucleotidyltransferase domain-containing protein</fullName>
    </recommendedName>
</protein>
<dbReference type="PANTHER" id="PTHR43852:SF2">
    <property type="entry name" value="PROTEIN ADENYLYLTRANSFERASE MNTA"/>
    <property type="match status" value="1"/>
</dbReference>
<dbReference type="SUPFAM" id="SSF81301">
    <property type="entry name" value="Nucleotidyltransferase"/>
    <property type="match status" value="1"/>
</dbReference>
<sequence>MFAEEMKLKIAEIAEKHGLDLVVLFGSSARGTHRAGSDIDIAVFSKHLADISLVAEEIASAIGRNDVEVADLSHASSYLMRAVAEDGIVLFESQNDFFEEWKIYARNVWFDTARLRARQKHALKSWARNYETKNA</sequence>
<dbReference type="Proteomes" id="UP000177565">
    <property type="component" value="Unassembled WGS sequence"/>
</dbReference>
<dbReference type="AlphaFoldDB" id="A0A1G2MQ27"/>